<accession>A0A972VZP2</accession>
<dbReference type="Gene3D" id="3.10.450.50">
    <property type="match status" value="1"/>
</dbReference>
<protein>
    <submittedName>
        <fullName evidence="2">Nuclear transport factor 2 family protein</fullName>
    </submittedName>
</protein>
<evidence type="ECO:0000313" key="3">
    <source>
        <dbReference type="Proteomes" id="UP000754644"/>
    </source>
</evidence>
<dbReference type="EMBL" id="JABMOJ010000362">
    <property type="protein sequence ID" value="NQV65632.1"/>
    <property type="molecule type" value="Genomic_DNA"/>
</dbReference>
<sequence>MIDLQAIELIKQLKARYFRFLDTGDFAGLQTVFTEDAKAHFKGGDYEFNLEGWPALHKFYVRSITPTKFGMHHGHHPEISVDGDHATGIWYLQDVFYNLDDNTTLSGTALYDDQYLLTADGWKISYSGYRRLFEEIQPRNETSRITVKPIN</sequence>
<dbReference type="InterPro" id="IPR032710">
    <property type="entry name" value="NTF2-like_dom_sf"/>
</dbReference>
<comment type="caution">
    <text evidence="2">The sequence shown here is derived from an EMBL/GenBank/DDBJ whole genome shotgun (WGS) entry which is preliminary data.</text>
</comment>
<proteinExistence type="predicted"/>
<dbReference type="Proteomes" id="UP000754644">
    <property type="component" value="Unassembled WGS sequence"/>
</dbReference>
<gene>
    <name evidence="2" type="ORF">HQ497_09730</name>
</gene>
<organism evidence="2 3">
    <name type="scientific">SAR86 cluster bacterium</name>
    <dbReference type="NCBI Taxonomy" id="2030880"/>
    <lineage>
        <taxon>Bacteria</taxon>
        <taxon>Pseudomonadati</taxon>
        <taxon>Pseudomonadota</taxon>
        <taxon>Gammaproteobacteria</taxon>
        <taxon>SAR86 cluster</taxon>
    </lineage>
</organism>
<reference evidence="2" key="1">
    <citation type="submission" date="2020-05" db="EMBL/GenBank/DDBJ databases">
        <title>Sulfur intermediates as new biogeochemical hubs in an aquatic model microbial ecosystem.</title>
        <authorList>
            <person name="Vigneron A."/>
        </authorList>
    </citation>
    <scope>NUCLEOTIDE SEQUENCE</scope>
    <source>
        <strain evidence="2">Bin.250</strain>
    </source>
</reference>
<dbReference type="AlphaFoldDB" id="A0A972VZP2"/>
<evidence type="ECO:0000259" key="1">
    <source>
        <dbReference type="Pfam" id="PF13577"/>
    </source>
</evidence>
<name>A0A972VZP2_9GAMM</name>
<dbReference type="Pfam" id="PF13577">
    <property type="entry name" value="SnoaL_4"/>
    <property type="match status" value="1"/>
</dbReference>
<dbReference type="InterPro" id="IPR037401">
    <property type="entry name" value="SnoaL-like"/>
</dbReference>
<evidence type="ECO:0000313" key="2">
    <source>
        <dbReference type="EMBL" id="NQV65632.1"/>
    </source>
</evidence>
<dbReference type="SUPFAM" id="SSF54427">
    <property type="entry name" value="NTF2-like"/>
    <property type="match status" value="1"/>
</dbReference>
<feature type="domain" description="SnoaL-like" evidence="1">
    <location>
        <begin position="4"/>
        <end position="125"/>
    </location>
</feature>